<evidence type="ECO:0000256" key="3">
    <source>
        <dbReference type="ARBA" id="ARBA00022759"/>
    </source>
</evidence>
<evidence type="ECO:0000256" key="5">
    <source>
        <dbReference type="ARBA" id="ARBA00022884"/>
    </source>
</evidence>
<dbReference type="GO" id="GO:0003729">
    <property type="term" value="F:mRNA binding"/>
    <property type="evidence" value="ECO:0007669"/>
    <property type="project" value="InterPro"/>
</dbReference>
<dbReference type="GO" id="GO:0016787">
    <property type="term" value="F:hydrolase activity"/>
    <property type="evidence" value="ECO:0007669"/>
    <property type="project" value="UniProtKB-KW"/>
</dbReference>
<evidence type="ECO:0000256" key="4">
    <source>
        <dbReference type="ARBA" id="ARBA00022801"/>
    </source>
</evidence>
<keyword evidence="3" id="KW-0255">Endonuclease</keyword>
<keyword evidence="4" id="KW-0378">Hydrolase</keyword>
<evidence type="ECO:0000256" key="6">
    <source>
        <dbReference type="ARBA" id="ARBA00023016"/>
    </source>
</evidence>
<sequence>MISQKGSYGKYKNKSGRVVILVMNKKEIPIGTFKSILKQADISEKQFKELL</sequence>
<comment type="caution">
    <text evidence="7">The sequence shown here is derived from an EMBL/GenBank/DDBJ whole genome shotgun (WGS) entry which is preliminary data.</text>
</comment>
<dbReference type="InterPro" id="IPR038570">
    <property type="entry name" value="HicA_sf"/>
</dbReference>
<proteinExistence type="predicted"/>
<dbReference type="GO" id="GO:0004519">
    <property type="term" value="F:endonuclease activity"/>
    <property type="evidence" value="ECO:0007669"/>
    <property type="project" value="UniProtKB-KW"/>
</dbReference>
<keyword evidence="6" id="KW-0346">Stress response</keyword>
<keyword evidence="5" id="KW-0694">RNA-binding</keyword>
<evidence type="ECO:0000256" key="1">
    <source>
        <dbReference type="ARBA" id="ARBA00022649"/>
    </source>
</evidence>
<keyword evidence="2" id="KW-0540">Nuclease</keyword>
<evidence type="ECO:0000256" key="2">
    <source>
        <dbReference type="ARBA" id="ARBA00022722"/>
    </source>
</evidence>
<evidence type="ECO:0000313" key="7">
    <source>
        <dbReference type="EMBL" id="KUG26255.1"/>
    </source>
</evidence>
<dbReference type="EMBL" id="LNQE01000499">
    <property type="protein sequence ID" value="KUG26255.1"/>
    <property type="molecule type" value="Genomic_DNA"/>
</dbReference>
<dbReference type="SUPFAM" id="SSF54786">
    <property type="entry name" value="YcfA/nrd intein domain"/>
    <property type="match status" value="1"/>
</dbReference>
<name>A0A0W8FZD5_9ZZZZ</name>
<organism evidence="7">
    <name type="scientific">hydrocarbon metagenome</name>
    <dbReference type="NCBI Taxonomy" id="938273"/>
    <lineage>
        <taxon>unclassified sequences</taxon>
        <taxon>metagenomes</taxon>
        <taxon>ecological metagenomes</taxon>
    </lineage>
</organism>
<reference evidence="7" key="1">
    <citation type="journal article" date="2015" name="Proc. Natl. Acad. Sci. U.S.A.">
        <title>Networks of energetic and metabolic interactions define dynamics in microbial communities.</title>
        <authorList>
            <person name="Embree M."/>
            <person name="Liu J.K."/>
            <person name="Al-Bassam M.M."/>
            <person name="Zengler K."/>
        </authorList>
    </citation>
    <scope>NUCLEOTIDE SEQUENCE</scope>
</reference>
<dbReference type="AlphaFoldDB" id="A0A0W8FZD5"/>
<accession>A0A0W8FZD5</accession>
<dbReference type="Gene3D" id="3.30.920.30">
    <property type="entry name" value="Hypothetical protein"/>
    <property type="match status" value="1"/>
</dbReference>
<dbReference type="InterPro" id="IPR012933">
    <property type="entry name" value="HicA_mRNA_interferase"/>
</dbReference>
<dbReference type="Pfam" id="PF07927">
    <property type="entry name" value="HicA_toxin"/>
    <property type="match status" value="1"/>
</dbReference>
<keyword evidence="1" id="KW-1277">Toxin-antitoxin system</keyword>
<protein>
    <submittedName>
        <fullName evidence="7">Uncharacterized protein</fullName>
    </submittedName>
</protein>
<gene>
    <name evidence="7" type="ORF">ASZ90_003906</name>
</gene>